<evidence type="ECO:0008006" key="3">
    <source>
        <dbReference type="Google" id="ProtNLM"/>
    </source>
</evidence>
<dbReference type="Proteomes" id="UP001589750">
    <property type="component" value="Unassembled WGS sequence"/>
</dbReference>
<evidence type="ECO:0000313" key="2">
    <source>
        <dbReference type="Proteomes" id="UP001589750"/>
    </source>
</evidence>
<protein>
    <recommendedName>
        <fullName evidence="3">DUF2336 domain-containing protein</fullName>
    </recommendedName>
</protein>
<dbReference type="EMBL" id="JBHMDG010000034">
    <property type="protein sequence ID" value="MFB9315593.1"/>
    <property type="molecule type" value="Genomic_DNA"/>
</dbReference>
<proteinExistence type="predicted"/>
<comment type="caution">
    <text evidence="1">The sequence shown here is derived from an EMBL/GenBank/DDBJ whole genome shotgun (WGS) entry which is preliminary data.</text>
</comment>
<gene>
    <name evidence="1" type="ORF">ACFFRI_21295</name>
</gene>
<dbReference type="RefSeq" id="WP_140009109.1">
    <property type="nucleotide sequence ID" value="NZ_JBHMDG010000034.1"/>
</dbReference>
<organism evidence="1 2">
    <name type="scientific">Nocardioides plantarum</name>
    <dbReference type="NCBI Taxonomy" id="29299"/>
    <lineage>
        <taxon>Bacteria</taxon>
        <taxon>Bacillati</taxon>
        <taxon>Actinomycetota</taxon>
        <taxon>Actinomycetes</taxon>
        <taxon>Propionibacteriales</taxon>
        <taxon>Nocardioidaceae</taxon>
        <taxon>Nocardioides</taxon>
    </lineage>
</organism>
<name>A0ABV5KFT9_9ACTN</name>
<reference evidence="1 2" key="1">
    <citation type="submission" date="2024-09" db="EMBL/GenBank/DDBJ databases">
        <authorList>
            <person name="Sun Q."/>
            <person name="Mori K."/>
        </authorList>
    </citation>
    <scope>NUCLEOTIDE SEQUENCE [LARGE SCALE GENOMIC DNA]</scope>
    <source>
        <strain evidence="1 2">JCM 9626</strain>
    </source>
</reference>
<accession>A0ABV5KFT9</accession>
<keyword evidence="2" id="KW-1185">Reference proteome</keyword>
<evidence type="ECO:0000313" key="1">
    <source>
        <dbReference type="EMBL" id="MFB9315593.1"/>
    </source>
</evidence>
<sequence length="342" mass="35670">MPESPADSLADRLLDAQVAFHLDRLTGDELAVTVTRLAGALLDAADGHQLADLADREVVKDVVGRALTDVPSSAAVAGFVQLAREVVRDGPVEPFPLADVVPREQVERVLDEALALTPALERALERLTASPMVGAMATRFMGRIVSEALAANQAVADRVPGLGSLLSFGTRAAAGVVGAADKQLDGLLADTAGKGGTLAVRRMNRIVVDTLRDPTTREAVLQVWDLVAAEPVRGFDDHDSDDDSAGVVDAVHDLVVSILAHPHTVGLGHAVVDGFFDAFGGYTPGELLAELDLDRADLVADLVRLAPGVVGALVESGDLERLLRAELAPFYASDVVAGLLAG</sequence>